<evidence type="ECO:0000259" key="2">
    <source>
        <dbReference type="Pfam" id="PF00561"/>
    </source>
</evidence>
<dbReference type="AlphaFoldDB" id="A0A5D0CW74"/>
<dbReference type="InterPro" id="IPR029058">
    <property type="entry name" value="AB_hydrolase_fold"/>
</dbReference>
<dbReference type="EMBL" id="VSDO01000001">
    <property type="protein sequence ID" value="TYA14196.1"/>
    <property type="molecule type" value="Genomic_DNA"/>
</dbReference>
<comment type="caution">
    <text evidence="3">The sequence shown here is derived from an EMBL/GenBank/DDBJ whole genome shotgun (WGS) entry which is preliminary data.</text>
</comment>
<dbReference type="GO" id="GO:0016787">
    <property type="term" value="F:hydrolase activity"/>
    <property type="evidence" value="ECO:0007669"/>
    <property type="project" value="UniProtKB-KW"/>
</dbReference>
<dbReference type="Pfam" id="PF00561">
    <property type="entry name" value="Abhydrolase_1"/>
    <property type="match status" value="1"/>
</dbReference>
<proteinExistence type="predicted"/>
<dbReference type="InterPro" id="IPR050266">
    <property type="entry name" value="AB_hydrolase_sf"/>
</dbReference>
<dbReference type="SUPFAM" id="SSF53474">
    <property type="entry name" value="alpha/beta-Hydrolases"/>
    <property type="match status" value="1"/>
</dbReference>
<gene>
    <name evidence="3" type="ORF">FRY98_00460</name>
</gene>
<keyword evidence="4" id="KW-1185">Reference proteome</keyword>
<dbReference type="PRINTS" id="PR00111">
    <property type="entry name" value="ABHYDROLASE"/>
</dbReference>
<evidence type="ECO:0000313" key="3">
    <source>
        <dbReference type="EMBL" id="TYA14196.1"/>
    </source>
</evidence>
<evidence type="ECO:0000313" key="4">
    <source>
        <dbReference type="Proteomes" id="UP000325218"/>
    </source>
</evidence>
<dbReference type="PANTHER" id="PTHR43798">
    <property type="entry name" value="MONOACYLGLYCEROL LIPASE"/>
    <property type="match status" value="1"/>
</dbReference>
<protein>
    <submittedName>
        <fullName evidence="3">Alpha/beta hydrolase</fullName>
    </submittedName>
</protein>
<dbReference type="RefSeq" id="WP_148449673.1">
    <property type="nucleotide sequence ID" value="NZ_VSDO01000001.1"/>
</dbReference>
<dbReference type="Gene3D" id="3.40.50.1820">
    <property type="entry name" value="alpha/beta hydrolase"/>
    <property type="match status" value="1"/>
</dbReference>
<feature type="domain" description="AB hydrolase-1" evidence="2">
    <location>
        <begin position="23"/>
        <end position="251"/>
    </location>
</feature>
<dbReference type="Proteomes" id="UP000325218">
    <property type="component" value="Unassembled WGS sequence"/>
</dbReference>
<sequence>MAEDTLNMDGGHLFYQVSGEGDPVVLIHGNFNDHHIWNEQADSFAAHYKLVRYDLRGYGLSSTPNTSFSNIEDLKTLIDFLKLRNVTLVGSSMGGGIATDFTLTYPHLVKNLILVAPSINGIPYPKMMMWQGTKNFINLRLKGRKKAIDSFIANPYWQYFFPSARKKEARTKLINNVSNPNNFCRFSPSLSVAVKPYAFHRLHEINIPTLIIISDQDHSFNKKSAETLHKNIKSSSKIILEDCGHLPFIEASNEFNQAVLDFLSKCPLN</sequence>
<dbReference type="PRINTS" id="PR00412">
    <property type="entry name" value="EPOXHYDRLASE"/>
</dbReference>
<dbReference type="InterPro" id="IPR000639">
    <property type="entry name" value="Epox_hydrolase-like"/>
</dbReference>
<dbReference type="OrthoDB" id="9805423at2"/>
<reference evidence="3 4" key="1">
    <citation type="submission" date="2019-08" db="EMBL/GenBank/DDBJ databases">
        <title>Genome sequencing of Paenibacillus faecis DSM 23593(T).</title>
        <authorList>
            <person name="Kook J.-K."/>
            <person name="Park S.-N."/>
            <person name="Lim Y.K."/>
        </authorList>
    </citation>
    <scope>NUCLEOTIDE SEQUENCE [LARGE SCALE GENOMIC DNA]</scope>
    <source>
        <strain evidence="3 4">DSM 23593</strain>
    </source>
</reference>
<organism evidence="3 4">
    <name type="scientific">Paenibacillus faecis</name>
    <dbReference type="NCBI Taxonomy" id="862114"/>
    <lineage>
        <taxon>Bacteria</taxon>
        <taxon>Bacillati</taxon>
        <taxon>Bacillota</taxon>
        <taxon>Bacilli</taxon>
        <taxon>Bacillales</taxon>
        <taxon>Paenibacillaceae</taxon>
        <taxon>Paenibacillus</taxon>
    </lineage>
</organism>
<accession>A0A5D0CW74</accession>
<dbReference type="GO" id="GO:0016020">
    <property type="term" value="C:membrane"/>
    <property type="evidence" value="ECO:0007669"/>
    <property type="project" value="TreeGrafter"/>
</dbReference>
<keyword evidence="1 3" id="KW-0378">Hydrolase</keyword>
<evidence type="ECO:0000256" key="1">
    <source>
        <dbReference type="ARBA" id="ARBA00022801"/>
    </source>
</evidence>
<name>A0A5D0CW74_9BACL</name>
<dbReference type="PANTHER" id="PTHR43798:SF31">
    <property type="entry name" value="AB HYDROLASE SUPERFAMILY PROTEIN YCLE"/>
    <property type="match status" value="1"/>
</dbReference>
<dbReference type="InterPro" id="IPR000073">
    <property type="entry name" value="AB_hydrolase_1"/>
</dbReference>